<sequence>ICDVQIPMSAQLFVDTDPHQKQAIMLRILFGLALAGAVSSDDAQVEYPYCFRFTWIGPYQDKKHIGGLTCEHLREDFKNVPCRRPLVATDNDAIPDTVDLWRHNYKQPNAFGCPMVPGETCVKYTYTYNKGVQNITYMCAKVNASSGCYRQKYISGLEVEVCVCDSQLGHMPCNRAAYSHRNLLKNGILLLLLGGFSLIWLQLVAAL</sequence>
<organism evidence="2">
    <name type="scientific">Bactrocera dorsalis</name>
    <name type="common">Oriental fruit fly</name>
    <name type="synonym">Dacus dorsalis</name>
    <dbReference type="NCBI Taxonomy" id="27457"/>
    <lineage>
        <taxon>Eukaryota</taxon>
        <taxon>Metazoa</taxon>
        <taxon>Ecdysozoa</taxon>
        <taxon>Arthropoda</taxon>
        <taxon>Hexapoda</taxon>
        <taxon>Insecta</taxon>
        <taxon>Pterygota</taxon>
        <taxon>Neoptera</taxon>
        <taxon>Endopterygota</taxon>
        <taxon>Diptera</taxon>
        <taxon>Brachycera</taxon>
        <taxon>Muscomorpha</taxon>
        <taxon>Tephritoidea</taxon>
        <taxon>Tephritidae</taxon>
        <taxon>Bactrocera</taxon>
        <taxon>Bactrocera</taxon>
    </lineage>
</organism>
<keyword evidence="1" id="KW-1133">Transmembrane helix</keyword>
<keyword evidence="1" id="KW-0812">Transmembrane</keyword>
<protein>
    <submittedName>
        <fullName evidence="2">Uncharacterized protein</fullName>
    </submittedName>
</protein>
<reference evidence="2" key="1">
    <citation type="journal article" date="2014" name="BMC Genomics">
        <title>Characterizing the developmental transcriptome of the oriental fruit fly, Bactrocera dorsalis (Diptera: Tephritidae) through comparative genomic analysis with Drosophila melanogaster utilizing modENCODE datasets.</title>
        <authorList>
            <person name="Geib S.M."/>
            <person name="Calla B."/>
            <person name="Hall B."/>
            <person name="Hou S."/>
            <person name="Manoukis N.C."/>
        </authorList>
    </citation>
    <scope>NUCLEOTIDE SEQUENCE</scope>
    <source>
        <strain evidence="2">Punador</strain>
    </source>
</reference>
<evidence type="ECO:0000256" key="1">
    <source>
        <dbReference type="SAM" id="Phobius"/>
    </source>
</evidence>
<feature type="transmembrane region" description="Helical" evidence="1">
    <location>
        <begin position="188"/>
        <end position="206"/>
    </location>
</feature>
<dbReference type="AlphaFoldDB" id="A0A034V263"/>
<keyword evidence="1" id="KW-0472">Membrane</keyword>
<name>A0A034V263_BACDO</name>
<dbReference type="EMBL" id="GAKP01022760">
    <property type="protein sequence ID" value="JAC36192.1"/>
    <property type="molecule type" value="Transcribed_RNA"/>
</dbReference>
<accession>A0A034V263</accession>
<evidence type="ECO:0000313" key="2">
    <source>
        <dbReference type="EMBL" id="JAC36192.1"/>
    </source>
</evidence>
<feature type="non-terminal residue" evidence="2">
    <location>
        <position position="1"/>
    </location>
</feature>
<dbReference type="OrthoDB" id="8187791at2759"/>
<proteinExistence type="predicted"/>